<evidence type="ECO:0000256" key="1">
    <source>
        <dbReference type="SAM" id="Phobius"/>
    </source>
</evidence>
<feature type="transmembrane region" description="Helical" evidence="1">
    <location>
        <begin position="46"/>
        <end position="66"/>
    </location>
</feature>
<gene>
    <name evidence="3" type="ORF">UU93_C0001G0041</name>
</gene>
<dbReference type="PANTHER" id="PTHR36851:SF1">
    <property type="entry name" value="GLYCO_TRANS_2-LIKE DOMAIN-CONTAINING PROTEIN"/>
    <property type="match status" value="1"/>
</dbReference>
<sequence>MNHYKKRLLEIIPGFISWNIILYLFWGSYFFPVATAYFVLMFNVYWVYKCLSLTFSAILSHFRILATQKLDWMNETIGFGDWKKVRHVVLVMVANESVGVYKKTLEALTKQTIPLKQIAVVMATEERIPGGQVGAESLRNTLGRKFGAYIVTVHPKSLPDEVIGKSSNEAWAAKQVYKMLVEKKGWDINYMTVTSNDADAMLHPQYFACLTFKFLDDPHRYERFWQPAIVFYNNIWRIPAPSRVVNAFSNMIQTALLSNKDRLVNFSNYSASFSMIHEIGYWDTDVIPEDYRIFFKAFFKLDGRVEVEPIFLPSTADAAESTSTWKTFVNDYEQKKRWAWGVSDLPLFMQMYLKQPGTSFWNKTIRLVRVLEDHILWPVNWFVITLGVSMTTIINQEFARTTLGYSLPRMSSGILSITLVFLAILLIVEIRQRPPRPETEKWWKSWTYPFEFVLMPIVGFFFSALPGLDAHTRLMLGRYLEYRVTEKVK</sequence>
<evidence type="ECO:0000259" key="2">
    <source>
        <dbReference type="Pfam" id="PF13632"/>
    </source>
</evidence>
<reference evidence="3 4" key="1">
    <citation type="journal article" date="2015" name="Nature">
        <title>rRNA introns, odd ribosomes, and small enigmatic genomes across a large radiation of phyla.</title>
        <authorList>
            <person name="Brown C.T."/>
            <person name="Hug L.A."/>
            <person name="Thomas B.C."/>
            <person name="Sharon I."/>
            <person name="Castelle C.J."/>
            <person name="Singh A."/>
            <person name="Wilkins M.J."/>
            <person name="Williams K.H."/>
            <person name="Banfield J.F."/>
        </authorList>
    </citation>
    <scope>NUCLEOTIDE SEQUENCE [LARGE SCALE GENOMIC DNA]</scope>
</reference>
<keyword evidence="1" id="KW-0812">Transmembrane</keyword>
<keyword evidence="1" id="KW-1133">Transmembrane helix</keyword>
<evidence type="ECO:0000313" key="3">
    <source>
        <dbReference type="EMBL" id="KKS33210.1"/>
    </source>
</evidence>
<proteinExistence type="predicted"/>
<organism evidence="3 4">
    <name type="scientific">Candidatus Amesbacteria bacterium GW2011_GWA2_42_12</name>
    <dbReference type="NCBI Taxonomy" id="1618356"/>
    <lineage>
        <taxon>Bacteria</taxon>
        <taxon>Candidatus Amesiibacteriota</taxon>
    </lineage>
</organism>
<accession>A0A0G0Y921</accession>
<feature type="transmembrane region" description="Helical" evidence="1">
    <location>
        <begin position="406"/>
        <end position="428"/>
    </location>
</feature>
<name>A0A0G0Y921_9BACT</name>
<dbReference type="Proteomes" id="UP000034160">
    <property type="component" value="Unassembled WGS sequence"/>
</dbReference>
<comment type="caution">
    <text evidence="3">The sequence shown here is derived from an EMBL/GenBank/DDBJ whole genome shotgun (WGS) entry which is preliminary data.</text>
</comment>
<feature type="transmembrane region" description="Helical" evidence="1">
    <location>
        <begin position="448"/>
        <end position="468"/>
    </location>
</feature>
<dbReference type="EMBL" id="LCCN01000001">
    <property type="protein sequence ID" value="KKS33210.1"/>
    <property type="molecule type" value="Genomic_DNA"/>
</dbReference>
<dbReference type="Pfam" id="PF13632">
    <property type="entry name" value="Glyco_trans_2_3"/>
    <property type="match status" value="1"/>
</dbReference>
<dbReference type="PANTHER" id="PTHR36851">
    <property type="entry name" value="UNNAMED PRODUCT"/>
    <property type="match status" value="1"/>
</dbReference>
<dbReference type="InterPro" id="IPR029044">
    <property type="entry name" value="Nucleotide-diphossugar_trans"/>
</dbReference>
<evidence type="ECO:0000313" key="4">
    <source>
        <dbReference type="Proteomes" id="UP000034160"/>
    </source>
</evidence>
<feature type="domain" description="Glycosyltransferase 2-like" evidence="2">
    <location>
        <begin position="197"/>
        <end position="424"/>
    </location>
</feature>
<dbReference type="STRING" id="1618356.UU93_C0001G0041"/>
<keyword evidence="1" id="KW-0472">Membrane</keyword>
<dbReference type="AlphaFoldDB" id="A0A0G0Y921"/>
<dbReference type="InterPro" id="IPR001173">
    <property type="entry name" value="Glyco_trans_2-like"/>
</dbReference>
<protein>
    <recommendedName>
        <fullName evidence="2">Glycosyltransferase 2-like domain-containing protein</fullName>
    </recommendedName>
</protein>
<dbReference type="Gene3D" id="3.90.550.10">
    <property type="entry name" value="Spore Coat Polysaccharide Biosynthesis Protein SpsA, Chain A"/>
    <property type="match status" value="1"/>
</dbReference>
<feature type="transmembrane region" description="Helical" evidence="1">
    <location>
        <begin position="375"/>
        <end position="394"/>
    </location>
</feature>